<dbReference type="AlphaFoldDB" id="A0A5J4V5H7"/>
<protein>
    <submittedName>
        <fullName evidence="1">Uncharacterized protein</fullName>
    </submittedName>
</protein>
<comment type="caution">
    <text evidence="1">The sequence shown here is derived from an EMBL/GenBank/DDBJ whole genome shotgun (WGS) entry which is preliminary data.</text>
</comment>
<accession>A0A5J4V5H7</accession>
<gene>
    <name evidence="1" type="ORF">EZS28_027099</name>
</gene>
<evidence type="ECO:0000313" key="1">
    <source>
        <dbReference type="EMBL" id="KAA6377375.1"/>
    </source>
</evidence>
<proteinExistence type="predicted"/>
<sequence>MQLITPGTCTVYTQRPKCWIILYRFLRPDASCGAAFSLLRMNAIEQLSDRIRIIQVPFARSVFRKIEGLKKRPIFPSDYWTISIPPFSKGPMQLELLPFSLPESLPSPG</sequence>
<dbReference type="Proteomes" id="UP000324800">
    <property type="component" value="Unassembled WGS sequence"/>
</dbReference>
<evidence type="ECO:0000313" key="2">
    <source>
        <dbReference type="Proteomes" id="UP000324800"/>
    </source>
</evidence>
<dbReference type="EMBL" id="SNRW01009874">
    <property type="protein sequence ID" value="KAA6377375.1"/>
    <property type="molecule type" value="Genomic_DNA"/>
</dbReference>
<reference evidence="1 2" key="1">
    <citation type="submission" date="2019-03" db="EMBL/GenBank/DDBJ databases">
        <title>Single cell metagenomics reveals metabolic interactions within the superorganism composed of flagellate Streblomastix strix and complex community of Bacteroidetes bacteria on its surface.</title>
        <authorList>
            <person name="Treitli S.C."/>
            <person name="Kolisko M."/>
            <person name="Husnik F."/>
            <person name="Keeling P."/>
            <person name="Hampl V."/>
        </authorList>
    </citation>
    <scope>NUCLEOTIDE SEQUENCE [LARGE SCALE GENOMIC DNA]</scope>
    <source>
        <strain evidence="1">ST1C</strain>
    </source>
</reference>
<name>A0A5J4V5H7_9EUKA</name>
<organism evidence="1 2">
    <name type="scientific">Streblomastix strix</name>
    <dbReference type="NCBI Taxonomy" id="222440"/>
    <lineage>
        <taxon>Eukaryota</taxon>
        <taxon>Metamonada</taxon>
        <taxon>Preaxostyla</taxon>
        <taxon>Oxymonadida</taxon>
        <taxon>Streblomastigidae</taxon>
        <taxon>Streblomastix</taxon>
    </lineage>
</organism>